<dbReference type="EMBL" id="CABVQN010000008">
    <property type="protein sequence ID" value="VWC95531.1"/>
    <property type="molecule type" value="Genomic_DNA"/>
</dbReference>
<gene>
    <name evidence="1" type="ORF">BLA39750_02195</name>
</gene>
<organism evidence="1 2">
    <name type="scientific">Burkholderia lata (strain ATCC 17760 / DSM 23089 / LMG 22485 / NCIMB 9086 / R18194 / 383)</name>
    <dbReference type="NCBI Taxonomy" id="482957"/>
    <lineage>
        <taxon>Bacteria</taxon>
        <taxon>Pseudomonadati</taxon>
        <taxon>Pseudomonadota</taxon>
        <taxon>Betaproteobacteria</taxon>
        <taxon>Burkholderiales</taxon>
        <taxon>Burkholderiaceae</taxon>
        <taxon>Burkholderia</taxon>
        <taxon>Burkholderia cepacia complex</taxon>
    </lineage>
</organism>
<protein>
    <submittedName>
        <fullName evidence="1">Uncharacterized protein</fullName>
    </submittedName>
</protein>
<proteinExistence type="predicted"/>
<dbReference type="AlphaFoldDB" id="A0A6P2VWA5"/>
<reference evidence="1 2" key="1">
    <citation type="submission" date="2019-09" db="EMBL/GenBank/DDBJ databases">
        <authorList>
            <person name="Depoorter E."/>
        </authorList>
    </citation>
    <scope>NUCLEOTIDE SEQUENCE [LARGE SCALE GENOMIC DNA]</scope>
    <source>
        <strain evidence="1">R-39750</strain>
    </source>
</reference>
<dbReference type="Proteomes" id="UP000494110">
    <property type="component" value="Unassembled WGS sequence"/>
</dbReference>
<accession>A0A6P2VWA5</accession>
<evidence type="ECO:0000313" key="2">
    <source>
        <dbReference type="Proteomes" id="UP000494110"/>
    </source>
</evidence>
<name>A0A6P2VWA5_BURL3</name>
<sequence>MRTLAVFIGLVLLGVAGHAVLRWLAHMLHYMHVI</sequence>
<evidence type="ECO:0000313" key="1">
    <source>
        <dbReference type="EMBL" id="VWC95531.1"/>
    </source>
</evidence>